<name>A0A317MS72_9GAMM</name>
<proteinExistence type="inferred from homology"/>
<evidence type="ECO:0000256" key="1">
    <source>
        <dbReference type="ARBA" id="ARBA00000185"/>
    </source>
</evidence>
<dbReference type="GO" id="GO:0009330">
    <property type="term" value="C:DNA topoisomerase type II (double strand cut, ATP-hydrolyzing) complex"/>
    <property type="evidence" value="ECO:0007669"/>
    <property type="project" value="TreeGrafter"/>
</dbReference>
<dbReference type="EC" id="5.6.2.2" evidence="8"/>
<dbReference type="InterPro" id="IPR002205">
    <property type="entry name" value="Topo_IIA_dom_A"/>
</dbReference>
<feature type="region of interest" description="Disordered" evidence="10">
    <location>
        <begin position="849"/>
        <end position="876"/>
    </location>
</feature>
<dbReference type="InterPro" id="IPR050220">
    <property type="entry name" value="Type_II_DNA_Topoisomerases"/>
</dbReference>
<dbReference type="PANTHER" id="PTHR43493">
    <property type="entry name" value="DNA GYRASE/TOPOISOMERASE SUBUNIT A"/>
    <property type="match status" value="1"/>
</dbReference>
<organism evidence="12 13">
    <name type="scientific">Plasticicumulans acidivorans</name>
    <dbReference type="NCBI Taxonomy" id="886464"/>
    <lineage>
        <taxon>Bacteria</taxon>
        <taxon>Pseudomonadati</taxon>
        <taxon>Pseudomonadota</taxon>
        <taxon>Gammaproteobacteria</taxon>
        <taxon>Candidatus Competibacteraceae</taxon>
        <taxon>Plasticicumulans</taxon>
    </lineage>
</organism>
<accession>A0A317MS72</accession>
<evidence type="ECO:0000256" key="9">
    <source>
        <dbReference type="PROSITE-ProRule" id="PRU01384"/>
    </source>
</evidence>
<dbReference type="Pfam" id="PF03989">
    <property type="entry name" value="DNA_gyraseA_C"/>
    <property type="match status" value="6"/>
</dbReference>
<evidence type="ECO:0000256" key="6">
    <source>
        <dbReference type="ARBA" id="ARBA00023125"/>
    </source>
</evidence>
<dbReference type="GO" id="GO:0005694">
    <property type="term" value="C:chromosome"/>
    <property type="evidence" value="ECO:0007669"/>
    <property type="project" value="InterPro"/>
</dbReference>
<dbReference type="HAMAP" id="MF_01897">
    <property type="entry name" value="GyrA"/>
    <property type="match status" value="1"/>
</dbReference>
<dbReference type="Gene3D" id="3.30.1360.40">
    <property type="match status" value="1"/>
</dbReference>
<comment type="similarity">
    <text evidence="2 8">Belongs to the type II topoisomerase GyrA/ParC subunit family.</text>
</comment>
<dbReference type="Proteomes" id="UP000246569">
    <property type="component" value="Unassembled WGS sequence"/>
</dbReference>
<keyword evidence="13" id="KW-1185">Reference proteome</keyword>
<dbReference type="CDD" id="cd00187">
    <property type="entry name" value="TOP4c"/>
    <property type="match status" value="1"/>
</dbReference>
<comment type="catalytic activity">
    <reaction evidence="1 8 9">
        <text>ATP-dependent breakage, passage and rejoining of double-stranded DNA.</text>
        <dbReference type="EC" id="5.6.2.2"/>
    </reaction>
</comment>
<dbReference type="GO" id="GO:0005737">
    <property type="term" value="C:cytoplasm"/>
    <property type="evidence" value="ECO:0007669"/>
    <property type="project" value="UniProtKB-SubCell"/>
</dbReference>
<dbReference type="NCBIfam" id="TIGR01063">
    <property type="entry name" value="gyrA"/>
    <property type="match status" value="1"/>
</dbReference>
<keyword evidence="6 8" id="KW-0238">DNA-binding</keyword>
<evidence type="ECO:0000313" key="12">
    <source>
        <dbReference type="EMBL" id="PWV59484.1"/>
    </source>
</evidence>
<dbReference type="Pfam" id="PF00521">
    <property type="entry name" value="DNA_topoisoIV"/>
    <property type="match status" value="1"/>
</dbReference>
<evidence type="ECO:0000256" key="7">
    <source>
        <dbReference type="ARBA" id="ARBA00023235"/>
    </source>
</evidence>
<feature type="short sequence motif" description="GyrA-box" evidence="8">
    <location>
        <begin position="560"/>
        <end position="566"/>
    </location>
</feature>
<dbReference type="SUPFAM" id="SSF56719">
    <property type="entry name" value="Type II DNA topoisomerase"/>
    <property type="match status" value="1"/>
</dbReference>
<dbReference type="AlphaFoldDB" id="A0A317MS72"/>
<evidence type="ECO:0000256" key="2">
    <source>
        <dbReference type="ARBA" id="ARBA00008263"/>
    </source>
</evidence>
<dbReference type="NCBIfam" id="NF004043">
    <property type="entry name" value="PRK05560.1"/>
    <property type="match status" value="1"/>
</dbReference>
<evidence type="ECO:0000256" key="4">
    <source>
        <dbReference type="ARBA" id="ARBA00022840"/>
    </source>
</evidence>
<dbReference type="GO" id="GO:0003677">
    <property type="term" value="F:DNA binding"/>
    <property type="evidence" value="ECO:0007669"/>
    <property type="project" value="UniProtKB-UniRule"/>
</dbReference>
<dbReference type="InterPro" id="IPR013757">
    <property type="entry name" value="Topo_IIA_A_a_sf"/>
</dbReference>
<dbReference type="PROSITE" id="PS52040">
    <property type="entry name" value="TOPO_IIA"/>
    <property type="match status" value="1"/>
</dbReference>
<comment type="subcellular location">
    <subcellularLocation>
        <location evidence="8">Cytoplasm</location>
    </subcellularLocation>
</comment>
<keyword evidence="3 8" id="KW-0547">Nucleotide-binding</keyword>
<evidence type="ECO:0000256" key="3">
    <source>
        <dbReference type="ARBA" id="ARBA00022741"/>
    </source>
</evidence>
<dbReference type="GO" id="GO:0006261">
    <property type="term" value="P:DNA-templated DNA replication"/>
    <property type="evidence" value="ECO:0007669"/>
    <property type="project" value="UniProtKB-UniRule"/>
</dbReference>
<dbReference type="OrthoDB" id="9806486at2"/>
<evidence type="ECO:0000256" key="5">
    <source>
        <dbReference type="ARBA" id="ARBA00023029"/>
    </source>
</evidence>
<dbReference type="SUPFAM" id="SSF101904">
    <property type="entry name" value="GyrA/ParC C-terminal domain-like"/>
    <property type="match status" value="1"/>
</dbReference>
<dbReference type="InterPro" id="IPR006691">
    <property type="entry name" value="GyrA/parC_rep"/>
</dbReference>
<dbReference type="Gene3D" id="2.120.10.90">
    <property type="entry name" value="DNA gyrase/topoisomerase IV, subunit A, C-terminal"/>
    <property type="match status" value="1"/>
</dbReference>
<keyword evidence="7 8" id="KW-0413">Isomerase</keyword>
<dbReference type="PANTHER" id="PTHR43493:SF5">
    <property type="entry name" value="DNA GYRASE SUBUNIT A, CHLOROPLASTIC_MITOCHONDRIAL"/>
    <property type="match status" value="1"/>
</dbReference>
<sequence>MVDFAKEVLPVTLEDEMKQSYLDYAMSVIVGRALPDIRDGLKPVHRRVLYAMRELGNDWNRPYKKSARVVGDVIGKYHPHGDTAVYDTIVRMAQPFSMRYMLVDGQGNFGSIDGDAPAAMRYTEVRMARIAHELLADIDKETVDFVPNYDGSESEPSVFPTRVPNLLVNGSAGIAVGMATNIPPHNLGEVVDACVALIDRPEIGILELMEFLPGPDFPTAGLINGSRGIREAYQTGRGRIYVRARTEIETHAHSGREAIIVTELPYQVNKARLLEKIAELVREKRLEGISELRDESDKDGMRMVIELKRGEVPEVVLNNLFLHTQMQSVFGINMVALLDGQPRLLNLKQILEAFIRHRREIVTRRTIFDLRKARERAHILEGLSVALANIDEMIELIRRSPSPAEAKDGLLARVWAAGPVTAMLERAGASASRPEGLDASFGLIDGGYRLSAAQAQAILDLRLHRLTGLEQDKIHDEYRDLLERIADLLDILSNADRLMQVIRDELGELRQQYADPRRTVINDAHIDLTLEDLISEEDMVVTLSHAGYAKAQPLTDYRAQRRGGRGKSATSMKDEDFIDKLFIANTHDTLLCFSNRGQVYWIKVYELPQASRNARGKPLVNLLPLQAGERITAVQPVREFGEDQFLFFATSAGTVKKTPLSEYSRPRTAGIIAIDLRDGDELVDVAITDGRRDIMLFTDAGKAIRFAETDVRPMGRNAAGVRGIRFKEEEGGDDETVDRSARVIALVVVVAEGDILTVTENGYGKRTPPDEYPLRGRGGQGVISIQTSERNGSVVGAVQVDASHDVMLITDGGTLVRTRVAEISVLSRNTQGVRLIHVQDEERVIAVERIETEGEEAEDAEAEPGDVGEAGEDATQ</sequence>
<comment type="miscellaneous">
    <text evidence="8">Few gyrases are as efficient as E.coli at forming negative supercoils. Not all organisms have 2 type II topoisomerases; in organisms with a single type II topoisomerase this enzyme also has to decatenate newly replicated chromosomes.</text>
</comment>
<evidence type="ECO:0000259" key="11">
    <source>
        <dbReference type="PROSITE" id="PS52040"/>
    </source>
</evidence>
<dbReference type="Gene3D" id="1.10.268.10">
    <property type="entry name" value="Topoisomerase, domain 3"/>
    <property type="match status" value="1"/>
</dbReference>
<dbReference type="InterPro" id="IPR035516">
    <property type="entry name" value="Gyrase/topoIV_suA_C"/>
</dbReference>
<dbReference type="GO" id="GO:0006265">
    <property type="term" value="P:DNA topological change"/>
    <property type="evidence" value="ECO:0007669"/>
    <property type="project" value="UniProtKB-UniRule"/>
</dbReference>
<comment type="caution">
    <text evidence="12">The sequence shown here is derived from an EMBL/GenBank/DDBJ whole genome shotgun (WGS) entry which is preliminary data.</text>
</comment>
<dbReference type="GO" id="GO:0005524">
    <property type="term" value="F:ATP binding"/>
    <property type="evidence" value="ECO:0007669"/>
    <property type="project" value="UniProtKB-UniRule"/>
</dbReference>
<evidence type="ECO:0000313" key="13">
    <source>
        <dbReference type="Proteomes" id="UP000246569"/>
    </source>
</evidence>
<comment type="subunit">
    <text evidence="8">Heterotetramer, composed of two GyrA and two GyrB chains. In the heterotetramer, GyrA contains the active site tyrosine that forms a transient covalent intermediate with DNA, while GyrB binds cofactors and catalyzes ATP hydrolysis.</text>
</comment>
<keyword evidence="8" id="KW-0963">Cytoplasm</keyword>
<reference evidence="12 13" key="1">
    <citation type="submission" date="2018-05" db="EMBL/GenBank/DDBJ databases">
        <title>Genomic Encyclopedia of Type Strains, Phase IV (KMG-IV): sequencing the most valuable type-strain genomes for metagenomic binning, comparative biology and taxonomic classification.</title>
        <authorList>
            <person name="Goeker M."/>
        </authorList>
    </citation>
    <scope>NUCLEOTIDE SEQUENCE [LARGE SCALE GENOMIC DNA]</scope>
    <source>
        <strain evidence="12 13">DSM 23606</strain>
    </source>
</reference>
<keyword evidence="4 8" id="KW-0067">ATP-binding</keyword>
<feature type="active site" description="O-(5'-phospho-DNA)-tyrosine intermediate" evidence="8 9">
    <location>
        <position position="122"/>
    </location>
</feature>
<dbReference type="SMART" id="SM00434">
    <property type="entry name" value="TOP4c"/>
    <property type="match status" value="1"/>
</dbReference>
<dbReference type="FunFam" id="3.30.1360.40:FF:000002">
    <property type="entry name" value="DNA gyrase subunit A"/>
    <property type="match status" value="1"/>
</dbReference>
<keyword evidence="5 8" id="KW-0799">Topoisomerase</keyword>
<dbReference type="InterPro" id="IPR013760">
    <property type="entry name" value="Topo_IIA-like_dom_sf"/>
</dbReference>
<dbReference type="FunFam" id="3.90.199.10:FF:000001">
    <property type="entry name" value="DNA gyrase subunit A"/>
    <property type="match status" value="1"/>
</dbReference>
<dbReference type="InterPro" id="IPR013758">
    <property type="entry name" value="Topo_IIA_A/C_ab"/>
</dbReference>
<dbReference type="RefSeq" id="WP_110019542.1">
    <property type="nucleotide sequence ID" value="NZ_QGTJ01000010.1"/>
</dbReference>
<dbReference type="NCBIfam" id="NF004044">
    <property type="entry name" value="PRK05561.1"/>
    <property type="match status" value="1"/>
</dbReference>
<comment type="function">
    <text evidence="8">A type II topoisomerase that negatively supercoils closed circular double-stranded (ds) DNA in an ATP-dependent manner to modulate DNA topology and maintain chromosomes in an underwound state. Negative supercoiling favors strand separation, and DNA replication, transcription, recombination and repair, all of which involve strand separation. Also able to catalyze the interconversion of other topological isomers of dsDNA rings, including catenanes and knotted rings. Type II topoisomerases break and join 2 DNA strands simultaneously in an ATP-dependent manner.</text>
</comment>
<feature type="compositionally biased region" description="Acidic residues" evidence="10">
    <location>
        <begin position="853"/>
        <end position="876"/>
    </location>
</feature>
<feature type="domain" description="Topo IIA-type catalytic" evidence="11">
    <location>
        <begin position="34"/>
        <end position="533"/>
    </location>
</feature>
<evidence type="ECO:0000256" key="8">
    <source>
        <dbReference type="HAMAP-Rule" id="MF_01897"/>
    </source>
</evidence>
<gene>
    <name evidence="8" type="primary">gyrA</name>
    <name evidence="12" type="ORF">C7443_11029</name>
</gene>
<dbReference type="EMBL" id="QGTJ01000010">
    <property type="protein sequence ID" value="PWV59484.1"/>
    <property type="molecule type" value="Genomic_DNA"/>
</dbReference>
<protein>
    <recommendedName>
        <fullName evidence="8">DNA gyrase subunit A</fullName>
        <ecNumber evidence="8">5.6.2.2</ecNumber>
    </recommendedName>
</protein>
<dbReference type="Gene3D" id="3.90.199.10">
    <property type="entry name" value="Topoisomerase II, domain 5"/>
    <property type="match status" value="1"/>
</dbReference>
<evidence type="ECO:0000256" key="10">
    <source>
        <dbReference type="SAM" id="MobiDB-lite"/>
    </source>
</evidence>
<dbReference type="GO" id="GO:0034335">
    <property type="term" value="F:DNA negative supercoiling activity"/>
    <property type="evidence" value="ECO:0007669"/>
    <property type="project" value="UniProtKB-ARBA"/>
</dbReference>
<dbReference type="FunFam" id="2.120.10.90:FF:000004">
    <property type="entry name" value="DNA gyrase subunit A"/>
    <property type="match status" value="1"/>
</dbReference>
<dbReference type="InterPro" id="IPR005743">
    <property type="entry name" value="GyrA"/>
</dbReference>